<dbReference type="PROSITE" id="PS51898">
    <property type="entry name" value="TYR_RECOMBINASE"/>
    <property type="match status" value="1"/>
</dbReference>
<evidence type="ECO:0000259" key="10">
    <source>
        <dbReference type="PROSITE" id="PS51900"/>
    </source>
</evidence>
<dbReference type="Pfam" id="PF02899">
    <property type="entry name" value="Phage_int_SAM_1"/>
    <property type="match status" value="1"/>
</dbReference>
<accession>A0A381R5U6</accession>
<keyword evidence="4" id="KW-0159">Chromosome partition</keyword>
<keyword evidence="7" id="KW-0233">DNA recombination</keyword>
<dbReference type="PROSITE" id="PS51900">
    <property type="entry name" value="CB"/>
    <property type="match status" value="1"/>
</dbReference>
<dbReference type="GO" id="GO:0005737">
    <property type="term" value="C:cytoplasm"/>
    <property type="evidence" value="ECO:0007669"/>
    <property type="project" value="UniProtKB-SubCell"/>
</dbReference>
<dbReference type="PANTHER" id="PTHR30349:SF81">
    <property type="entry name" value="TYROSINE RECOMBINASE XERC"/>
    <property type="match status" value="1"/>
</dbReference>
<dbReference type="GO" id="GO:0006310">
    <property type="term" value="P:DNA recombination"/>
    <property type="evidence" value="ECO:0007669"/>
    <property type="project" value="UniProtKB-KW"/>
</dbReference>
<name>A0A381R5U6_9ZZZZ</name>
<evidence type="ECO:0000256" key="7">
    <source>
        <dbReference type="ARBA" id="ARBA00023172"/>
    </source>
</evidence>
<dbReference type="InterPro" id="IPR050090">
    <property type="entry name" value="Tyrosine_recombinase_XerCD"/>
</dbReference>
<evidence type="ECO:0000256" key="6">
    <source>
        <dbReference type="ARBA" id="ARBA00023125"/>
    </source>
</evidence>
<evidence type="ECO:0000256" key="8">
    <source>
        <dbReference type="ARBA" id="ARBA00023306"/>
    </source>
</evidence>
<dbReference type="GO" id="GO:0051301">
    <property type="term" value="P:cell division"/>
    <property type="evidence" value="ECO:0007669"/>
    <property type="project" value="UniProtKB-KW"/>
</dbReference>
<keyword evidence="3" id="KW-0132">Cell division</keyword>
<dbReference type="NCBIfam" id="NF040815">
    <property type="entry name" value="recomb_XerA_Arch"/>
    <property type="match status" value="1"/>
</dbReference>
<evidence type="ECO:0008006" key="12">
    <source>
        <dbReference type="Google" id="ProtNLM"/>
    </source>
</evidence>
<dbReference type="HAMAP" id="MF_01808">
    <property type="entry name" value="Recomb_XerC_XerD"/>
    <property type="match status" value="1"/>
</dbReference>
<evidence type="ECO:0000256" key="1">
    <source>
        <dbReference type="ARBA" id="ARBA00004496"/>
    </source>
</evidence>
<reference evidence="11" key="1">
    <citation type="submission" date="2018-05" db="EMBL/GenBank/DDBJ databases">
        <authorList>
            <person name="Lanie J.A."/>
            <person name="Ng W.-L."/>
            <person name="Kazmierczak K.M."/>
            <person name="Andrzejewski T.M."/>
            <person name="Davidsen T.M."/>
            <person name="Wayne K.J."/>
            <person name="Tettelin H."/>
            <person name="Glass J.I."/>
            <person name="Rusch D."/>
            <person name="Podicherti R."/>
            <person name="Tsui H.-C.T."/>
            <person name="Winkler M.E."/>
        </authorList>
    </citation>
    <scope>NUCLEOTIDE SEQUENCE</scope>
</reference>
<dbReference type="InterPro" id="IPR044068">
    <property type="entry name" value="CB"/>
</dbReference>
<keyword evidence="5" id="KW-0229">DNA integration</keyword>
<dbReference type="InterPro" id="IPR023009">
    <property type="entry name" value="Tyrosine_recombinase_XerC/XerD"/>
</dbReference>
<organism evidence="11">
    <name type="scientific">marine metagenome</name>
    <dbReference type="NCBI Taxonomy" id="408172"/>
    <lineage>
        <taxon>unclassified sequences</taxon>
        <taxon>metagenomes</taxon>
        <taxon>ecological metagenomes</taxon>
    </lineage>
</organism>
<comment type="subcellular location">
    <subcellularLocation>
        <location evidence="1">Cytoplasm</location>
    </subcellularLocation>
</comment>
<dbReference type="InterPro" id="IPR004107">
    <property type="entry name" value="Integrase_SAM-like_N"/>
</dbReference>
<feature type="domain" description="Tyr recombinase" evidence="9">
    <location>
        <begin position="108"/>
        <end position="292"/>
    </location>
</feature>
<keyword evidence="2" id="KW-0963">Cytoplasm</keyword>
<feature type="domain" description="Core-binding (CB)" evidence="10">
    <location>
        <begin position="1"/>
        <end position="87"/>
    </location>
</feature>
<dbReference type="NCBIfam" id="NF001399">
    <property type="entry name" value="PRK00283.1"/>
    <property type="match status" value="1"/>
</dbReference>
<gene>
    <name evidence="11" type="ORF">METZ01_LOCUS39102</name>
</gene>
<evidence type="ECO:0000256" key="2">
    <source>
        <dbReference type="ARBA" id="ARBA00022490"/>
    </source>
</evidence>
<dbReference type="AlphaFoldDB" id="A0A381R5U6"/>
<evidence type="ECO:0000259" key="9">
    <source>
        <dbReference type="PROSITE" id="PS51898"/>
    </source>
</evidence>
<dbReference type="SUPFAM" id="SSF56349">
    <property type="entry name" value="DNA breaking-rejoining enzymes"/>
    <property type="match status" value="1"/>
</dbReference>
<dbReference type="EMBL" id="UINC01001671">
    <property type="protein sequence ID" value="SUZ86248.1"/>
    <property type="molecule type" value="Genomic_DNA"/>
</dbReference>
<dbReference type="InterPro" id="IPR010998">
    <property type="entry name" value="Integrase_recombinase_N"/>
</dbReference>
<sequence length="299" mass="34501">MDWNQAIKDYKSYLKIERGLSLNSIVSYENDIISLKNYILDNKIKESPIECTPDTVNSFIYNSSKKNSPRSQARKISGLKSFFKFLVFEGYLKSSPMSNIESPKLGRKLPDILNVEEISQMISSINIKEKFGQRNKTIIEILYGTGIRVSELIELKISNIFFKENLIRVLGKGDKERFVPIGLKAKKSIIDYINNDRKYQKIEESSNDILILSKYGKKITRHMIFTLIKNISKKSGITKKISPHTFRHSFASHLLKNGADLRTIQLILGHENITTTEIYTHLDSKHLLNVMKKYHPRSK</sequence>
<evidence type="ECO:0000256" key="5">
    <source>
        <dbReference type="ARBA" id="ARBA00022908"/>
    </source>
</evidence>
<dbReference type="InterPro" id="IPR013762">
    <property type="entry name" value="Integrase-like_cat_sf"/>
</dbReference>
<dbReference type="GO" id="GO:0015074">
    <property type="term" value="P:DNA integration"/>
    <property type="evidence" value="ECO:0007669"/>
    <property type="project" value="UniProtKB-KW"/>
</dbReference>
<evidence type="ECO:0000313" key="11">
    <source>
        <dbReference type="EMBL" id="SUZ86248.1"/>
    </source>
</evidence>
<dbReference type="GO" id="GO:0007059">
    <property type="term" value="P:chromosome segregation"/>
    <property type="evidence" value="ECO:0007669"/>
    <property type="project" value="UniProtKB-KW"/>
</dbReference>
<proteinExistence type="inferred from homology"/>
<dbReference type="CDD" id="cd00798">
    <property type="entry name" value="INT_XerDC_C"/>
    <property type="match status" value="1"/>
</dbReference>
<keyword evidence="6" id="KW-0238">DNA-binding</keyword>
<dbReference type="PANTHER" id="PTHR30349">
    <property type="entry name" value="PHAGE INTEGRASE-RELATED"/>
    <property type="match status" value="1"/>
</dbReference>
<keyword evidence="8" id="KW-0131">Cell cycle</keyword>
<dbReference type="Gene3D" id="1.10.443.10">
    <property type="entry name" value="Intergrase catalytic core"/>
    <property type="match status" value="1"/>
</dbReference>
<protein>
    <recommendedName>
        <fullName evidence="12">Tyrosine recombinase XerD</fullName>
    </recommendedName>
</protein>
<dbReference type="GO" id="GO:0003677">
    <property type="term" value="F:DNA binding"/>
    <property type="evidence" value="ECO:0007669"/>
    <property type="project" value="UniProtKB-KW"/>
</dbReference>
<dbReference type="Gene3D" id="1.10.150.130">
    <property type="match status" value="1"/>
</dbReference>
<dbReference type="InterPro" id="IPR002104">
    <property type="entry name" value="Integrase_catalytic"/>
</dbReference>
<dbReference type="InterPro" id="IPR011010">
    <property type="entry name" value="DNA_brk_join_enz"/>
</dbReference>
<evidence type="ECO:0000256" key="3">
    <source>
        <dbReference type="ARBA" id="ARBA00022618"/>
    </source>
</evidence>
<evidence type="ECO:0000256" key="4">
    <source>
        <dbReference type="ARBA" id="ARBA00022829"/>
    </source>
</evidence>
<dbReference type="Pfam" id="PF00589">
    <property type="entry name" value="Phage_integrase"/>
    <property type="match status" value="1"/>
</dbReference>